<evidence type="ECO:0000313" key="3">
    <source>
        <dbReference type="Proteomes" id="UP000269974"/>
    </source>
</evidence>
<dbReference type="Proteomes" id="UP000269974">
    <property type="component" value="Unassembled WGS sequence"/>
</dbReference>
<sequence>MSTQDNRSPEEIEQDLARTRVELENTVNELVNRLDPRENLRQAKGAAQASISQFANDARGKASGLAVSTISKAADLSQAAKQKAADLSNAAKEKTTAWRQAAQEKTSELRGKVEELAGDLGLDGDRETKAYAFDWETGEFTTENAATPNPLQAEAERLVNDVKRGEPTALAVVAGLGVAALGALTLLRRR</sequence>
<dbReference type="EMBL" id="UYIO01000001">
    <property type="protein sequence ID" value="VDG75440.1"/>
    <property type="molecule type" value="Genomic_DNA"/>
</dbReference>
<dbReference type="RefSeq" id="WP_185933568.1">
    <property type="nucleotide sequence ID" value="NZ_UYIO01000001.1"/>
</dbReference>
<keyword evidence="1" id="KW-0812">Transmembrane</keyword>
<dbReference type="Pfam" id="PF12277">
    <property type="entry name" value="DUF3618"/>
    <property type="match status" value="1"/>
</dbReference>
<organism evidence="2 3">
    <name type="scientific">Actinobaculum suis</name>
    <dbReference type="NCBI Taxonomy" id="1657"/>
    <lineage>
        <taxon>Bacteria</taxon>
        <taxon>Bacillati</taxon>
        <taxon>Actinomycetota</taxon>
        <taxon>Actinomycetes</taxon>
        <taxon>Actinomycetales</taxon>
        <taxon>Actinomycetaceae</taxon>
        <taxon>Actinobaculum</taxon>
    </lineage>
</organism>
<comment type="caution">
    <text evidence="2">The sequence shown here is derived from an EMBL/GenBank/DDBJ whole genome shotgun (WGS) entry which is preliminary data.</text>
</comment>
<dbReference type="Gene3D" id="1.20.120.20">
    <property type="entry name" value="Apolipoprotein"/>
    <property type="match status" value="1"/>
</dbReference>
<feature type="transmembrane region" description="Helical" evidence="1">
    <location>
        <begin position="168"/>
        <end position="187"/>
    </location>
</feature>
<gene>
    <name evidence="2" type="ORF">NCTC10327_00155</name>
</gene>
<keyword evidence="1" id="KW-0472">Membrane</keyword>
<dbReference type="AlphaFoldDB" id="A0A7Z9C7N5"/>
<dbReference type="InterPro" id="IPR022062">
    <property type="entry name" value="DUF3618"/>
</dbReference>
<proteinExistence type="predicted"/>
<evidence type="ECO:0000313" key="2">
    <source>
        <dbReference type="EMBL" id="VDG75440.1"/>
    </source>
</evidence>
<accession>A0A7Z9C7N5</accession>
<protein>
    <submittedName>
        <fullName evidence="2">Protein of uncharacterized function (DUF3618)</fullName>
    </submittedName>
</protein>
<name>A0A7Z9C7N5_9ACTO</name>
<reference evidence="2 3" key="1">
    <citation type="submission" date="2018-11" db="EMBL/GenBank/DDBJ databases">
        <authorList>
            <consortium name="Pathogen Informatics"/>
        </authorList>
    </citation>
    <scope>NUCLEOTIDE SEQUENCE [LARGE SCALE GENOMIC DNA]</scope>
    <source>
        <strain evidence="2 3">NCTC10327</strain>
    </source>
</reference>
<keyword evidence="1" id="KW-1133">Transmembrane helix</keyword>
<evidence type="ECO:0000256" key="1">
    <source>
        <dbReference type="SAM" id="Phobius"/>
    </source>
</evidence>